<dbReference type="Proteomes" id="UP001174932">
    <property type="component" value="Unassembled WGS sequence"/>
</dbReference>
<reference evidence="2" key="2">
    <citation type="submission" date="2023-07" db="EMBL/GenBank/DDBJ databases">
        <authorList>
            <person name="Shen H."/>
        </authorList>
    </citation>
    <scope>NUCLEOTIDE SEQUENCE</scope>
    <source>
        <strain evidence="2">TNR-22</strain>
    </source>
</reference>
<gene>
    <name evidence="2" type="ORF">Q4481_21415</name>
</gene>
<dbReference type="InterPro" id="IPR009506">
    <property type="entry name" value="YjiS-like"/>
</dbReference>
<comment type="caution">
    <text evidence="2">The sequence shown here is derived from an EMBL/GenBank/DDBJ whole genome shotgun (WGS) entry which is preliminary data.</text>
</comment>
<evidence type="ECO:0000259" key="1">
    <source>
        <dbReference type="Pfam" id="PF06568"/>
    </source>
</evidence>
<reference evidence="2" key="1">
    <citation type="journal article" date="2015" name="Int. J. Syst. Evol. Microbiol.">
        <title>Rhizobium alvei sp. nov., isolated from a freshwater river.</title>
        <authorList>
            <person name="Sheu S.Y."/>
            <person name="Huang H.W."/>
            <person name="Young C.C."/>
            <person name="Chen W.M."/>
        </authorList>
    </citation>
    <scope>NUCLEOTIDE SEQUENCE</scope>
    <source>
        <strain evidence="2">TNR-22</strain>
    </source>
</reference>
<protein>
    <submittedName>
        <fullName evidence="2">DUF1127 domain-containing protein</fullName>
    </submittedName>
</protein>
<accession>A0ABT8YS09</accession>
<organism evidence="2 3">
    <name type="scientific">Rhizobium alvei</name>
    <dbReference type="NCBI Taxonomy" id="1132659"/>
    <lineage>
        <taxon>Bacteria</taxon>
        <taxon>Pseudomonadati</taxon>
        <taxon>Pseudomonadota</taxon>
        <taxon>Alphaproteobacteria</taxon>
        <taxon>Hyphomicrobiales</taxon>
        <taxon>Rhizobiaceae</taxon>
        <taxon>Rhizobium/Agrobacterium group</taxon>
        <taxon>Rhizobium</taxon>
    </lineage>
</organism>
<dbReference type="EMBL" id="JAUOZU010000018">
    <property type="protein sequence ID" value="MDO6966522.1"/>
    <property type="molecule type" value="Genomic_DNA"/>
</dbReference>
<proteinExistence type="predicted"/>
<evidence type="ECO:0000313" key="3">
    <source>
        <dbReference type="Proteomes" id="UP001174932"/>
    </source>
</evidence>
<dbReference type="Pfam" id="PF06568">
    <property type="entry name" value="YjiS-like"/>
    <property type="match status" value="1"/>
</dbReference>
<name>A0ABT8YS09_9HYPH</name>
<keyword evidence="3" id="KW-1185">Reference proteome</keyword>
<dbReference type="RefSeq" id="WP_304378451.1">
    <property type="nucleotide sequence ID" value="NZ_JAUOZU010000018.1"/>
</dbReference>
<evidence type="ECO:0000313" key="2">
    <source>
        <dbReference type="EMBL" id="MDO6966522.1"/>
    </source>
</evidence>
<feature type="domain" description="YjiS-like" evidence="1">
    <location>
        <begin position="31"/>
        <end position="62"/>
    </location>
</feature>
<sequence>MLILTILNQQALQNVLRPRPFRTAISRIVEWRRWQRFRAELNGLAAKDDHLLRDIGLTRRDIALAMIAAHPTEGWQIIINAYRRAHLPGDTNVLTGRQNRQNAICETDWHGIQGRVKASSP</sequence>